<keyword evidence="2" id="KW-1185">Reference proteome</keyword>
<protein>
    <submittedName>
        <fullName evidence="1">Uncharacterized protein</fullName>
    </submittedName>
</protein>
<organism evidence="1 2">
    <name type="scientific">Streptomyces hundungensis</name>
    <dbReference type="NCBI Taxonomy" id="1077946"/>
    <lineage>
        <taxon>Bacteria</taxon>
        <taxon>Bacillati</taxon>
        <taxon>Actinomycetota</taxon>
        <taxon>Actinomycetes</taxon>
        <taxon>Kitasatosporales</taxon>
        <taxon>Streptomycetaceae</taxon>
        <taxon>Streptomyces</taxon>
    </lineage>
</organism>
<dbReference type="Proteomes" id="UP000271554">
    <property type="component" value="Chromosome"/>
</dbReference>
<gene>
    <name evidence="1" type="ORF">DWB77_00002</name>
</gene>
<accession>A0A387H2L9</accession>
<reference evidence="1 2" key="1">
    <citation type="submission" date="2018-10" db="EMBL/GenBank/DDBJ databases">
        <title>Relationship between Morphology and Antimicrobial Activity in Streptomyces.</title>
        <authorList>
            <person name="Kang H.J."/>
            <person name="Kim S.B."/>
        </authorList>
    </citation>
    <scope>NUCLEOTIDE SEQUENCE [LARGE SCALE GENOMIC DNA]</scope>
    <source>
        <strain evidence="1 2">BH38</strain>
    </source>
</reference>
<dbReference type="KEGG" id="shun:DWB77_00002"/>
<evidence type="ECO:0000313" key="1">
    <source>
        <dbReference type="EMBL" id="AYG77895.1"/>
    </source>
</evidence>
<dbReference type="EMBL" id="CP032698">
    <property type="protein sequence ID" value="AYG77895.1"/>
    <property type="molecule type" value="Genomic_DNA"/>
</dbReference>
<sequence length="56" mass="5997">MTPKQYPGRVFLPGDFDEPCEDCQAPAGAYCRPGCGSGYTADDARADAQKRTENPA</sequence>
<dbReference type="AlphaFoldDB" id="A0A387H2L9"/>
<proteinExistence type="predicted"/>
<evidence type="ECO:0000313" key="2">
    <source>
        <dbReference type="Proteomes" id="UP000271554"/>
    </source>
</evidence>
<name>A0A387H2L9_9ACTN</name>